<dbReference type="Proteomes" id="UP001596220">
    <property type="component" value="Unassembled WGS sequence"/>
</dbReference>
<name>A0ABW1P5W7_9PSEU</name>
<gene>
    <name evidence="1" type="ORF">ACFP3R_12615</name>
</gene>
<evidence type="ECO:0008006" key="3">
    <source>
        <dbReference type="Google" id="ProtNLM"/>
    </source>
</evidence>
<protein>
    <recommendedName>
        <fullName evidence="3">Beta-ketoacyl synthase-like protein</fullName>
    </recommendedName>
</protein>
<dbReference type="EMBL" id="JBHSQO010000010">
    <property type="protein sequence ID" value="MFC6090117.1"/>
    <property type="molecule type" value="Genomic_DNA"/>
</dbReference>
<evidence type="ECO:0000313" key="2">
    <source>
        <dbReference type="Proteomes" id="UP001596220"/>
    </source>
</evidence>
<proteinExistence type="predicted"/>
<evidence type="ECO:0000313" key="1">
    <source>
        <dbReference type="EMBL" id="MFC6090117.1"/>
    </source>
</evidence>
<sequence>MSAEPTVRVAVRGTGLRLPGVSCPEIRWPVNHDRESSLAVSAASAAAFRAKSGRGAPVVGRVGTVWATPGARVASEVSRRLHLTGPYLDLVGTRDAGAQAFVEAAHMVQQGWADQVVVGASAGPDRDGAVSAVLDNRPVAGDLVVRPVGRTQLGEPDDLLAECLDRLGGPADAVVLSASGGVEEFRAAVRRRGLPFRHVEQQFGDFGAVGGLVAAVSPATVRTRQHALTLVVTVGETGNAVAVEVTTWNGDPRWT</sequence>
<organism evidence="1 2">
    <name type="scientific">Saccharothrix lopnurensis</name>
    <dbReference type="NCBI Taxonomy" id="1670621"/>
    <lineage>
        <taxon>Bacteria</taxon>
        <taxon>Bacillati</taxon>
        <taxon>Actinomycetota</taxon>
        <taxon>Actinomycetes</taxon>
        <taxon>Pseudonocardiales</taxon>
        <taxon>Pseudonocardiaceae</taxon>
        <taxon>Saccharothrix</taxon>
    </lineage>
</organism>
<comment type="caution">
    <text evidence="1">The sequence shown here is derived from an EMBL/GenBank/DDBJ whole genome shotgun (WGS) entry which is preliminary data.</text>
</comment>
<dbReference type="SUPFAM" id="SSF53901">
    <property type="entry name" value="Thiolase-like"/>
    <property type="match status" value="1"/>
</dbReference>
<dbReference type="RefSeq" id="WP_380635755.1">
    <property type="nucleotide sequence ID" value="NZ_JBHSQO010000010.1"/>
</dbReference>
<dbReference type="InterPro" id="IPR016039">
    <property type="entry name" value="Thiolase-like"/>
</dbReference>
<keyword evidence="2" id="KW-1185">Reference proteome</keyword>
<reference evidence="2" key="1">
    <citation type="journal article" date="2019" name="Int. J. Syst. Evol. Microbiol.">
        <title>The Global Catalogue of Microorganisms (GCM) 10K type strain sequencing project: providing services to taxonomists for standard genome sequencing and annotation.</title>
        <authorList>
            <consortium name="The Broad Institute Genomics Platform"/>
            <consortium name="The Broad Institute Genome Sequencing Center for Infectious Disease"/>
            <person name="Wu L."/>
            <person name="Ma J."/>
        </authorList>
    </citation>
    <scope>NUCLEOTIDE SEQUENCE [LARGE SCALE GENOMIC DNA]</scope>
    <source>
        <strain evidence="2">CGMCC 4.7246</strain>
    </source>
</reference>
<accession>A0ABW1P5W7</accession>